<sequence>MTWRQWNATFKLLRRFLFLLSVFQLIPISFSSEQSPNRPLFHPQRSIQSAAPLALISDAPIDLHNDQQRPISGSEPLQQRRSASAQHVQRNAQGTTAVAKSAGGGAQVARAHRSKKNERTERCSASAGQCVPPGGGPAYHSALADGIRGSSGIKARMNPRAFQYLSTIALGVLNYQIKRARLPNINQCIPQMSGCVQVYNLYVSRYRCPQRLTVYPAPPNLIVLDVQNLDIGVTGNLGGQIVILLPLALFGIIQVNAYQLNIRVGTYIERGPTGCPVIRVASCAASVGYVDVYIQNGGLLGDIANSQFRGKISEMVRQQIPGQICQRLPTMLDEQLNPKLCSMVPQFIPVRQLLQIAISSFGLGNLLGGTAQCPATCNFVKRKVVAQAAPNVNVTLALPPASIGKNAKTESSDGALQTTPTKVDSFQAQSLNGSAAKGTVNNGRTVNARSVINNGAIGLVSPRLVHQQQRRDIVHLPVAPLAPHAMRPTRATALATFARWRRELSGNEDKARADRATASDSGRLAFVDPGENLCANCPKTGGEDNFMASVLQSMDMSKLDNVFLDVRLLNTHATNRDFTVEVVGEFSVGGRGGTPFGAFPMQFPGYTGGKMVDILVSDFTINSLFYHLQSVGFLRIRMGPETPKYGDLLKTTCTSEEDSGLEDHGVETEDGGAVVSKKGRVRRQDAGDLTGLGVCLGDILPAVREQYPNQLVYVFISTIRAPSILLSSQNGGVAFLNFLVDIDFYIQSTNQKVGTIRVASDVRVTIRTNGAHVTGHADVVSMHLEDVGNQLGLPQDALDNLGTLGKDLMLKTINDKLEKGTTLNVGSGAGGIPINIVDPVPHILDHAILIESDFTMDTSKLGGSEPCEY</sequence>
<dbReference type="InterPro" id="IPR017942">
    <property type="entry name" value="Lipid-bd_serum_glycop_N"/>
</dbReference>
<keyword evidence="7" id="KW-1185">Reference proteome</keyword>
<feature type="signal peptide" evidence="4">
    <location>
        <begin position="1"/>
        <end position="31"/>
    </location>
</feature>
<dbReference type="InterPro" id="IPR001124">
    <property type="entry name" value="Lipid-bd_serum_glycop_C"/>
</dbReference>
<proteinExistence type="inferred from homology"/>
<evidence type="ECO:0000256" key="1">
    <source>
        <dbReference type="ARBA" id="ARBA00007292"/>
    </source>
</evidence>
<organism evidence="7 8">
    <name type="scientific">Globodera rostochiensis</name>
    <name type="common">Golden nematode worm</name>
    <name type="synonym">Heterodera rostochiensis</name>
    <dbReference type="NCBI Taxonomy" id="31243"/>
    <lineage>
        <taxon>Eukaryota</taxon>
        <taxon>Metazoa</taxon>
        <taxon>Ecdysozoa</taxon>
        <taxon>Nematoda</taxon>
        <taxon>Chromadorea</taxon>
        <taxon>Rhabditida</taxon>
        <taxon>Tylenchina</taxon>
        <taxon>Tylenchomorpha</taxon>
        <taxon>Tylenchoidea</taxon>
        <taxon>Heteroderidae</taxon>
        <taxon>Heteroderinae</taxon>
        <taxon>Globodera</taxon>
    </lineage>
</organism>
<dbReference type="InterPro" id="IPR017943">
    <property type="entry name" value="Bactericidal_perm-incr_a/b_dom"/>
</dbReference>
<evidence type="ECO:0000313" key="8">
    <source>
        <dbReference type="WBParaSite" id="Gr19_v10_g372.t1"/>
    </source>
</evidence>
<dbReference type="SMART" id="SM00329">
    <property type="entry name" value="BPI2"/>
    <property type="match status" value="1"/>
</dbReference>
<evidence type="ECO:0000256" key="2">
    <source>
        <dbReference type="ARBA" id="ARBA00023157"/>
    </source>
</evidence>
<dbReference type="InterPro" id="IPR032942">
    <property type="entry name" value="BPI/LBP/Plunc"/>
</dbReference>
<keyword evidence="4" id="KW-0732">Signal</keyword>
<feature type="domain" description="Lipid-binding serum glycoprotein N-terminal" evidence="5">
    <location>
        <begin position="156"/>
        <end position="384"/>
    </location>
</feature>
<dbReference type="AlphaFoldDB" id="A0A914HS32"/>
<dbReference type="SMART" id="SM00328">
    <property type="entry name" value="BPI1"/>
    <property type="match status" value="1"/>
</dbReference>
<dbReference type="Gene3D" id="3.15.20.10">
    <property type="entry name" value="Bactericidal permeability-increasing protein, domain 2"/>
    <property type="match status" value="1"/>
</dbReference>
<dbReference type="Pfam" id="PF01273">
    <property type="entry name" value="LBP_BPI_CETP"/>
    <property type="match status" value="1"/>
</dbReference>
<evidence type="ECO:0000259" key="6">
    <source>
        <dbReference type="SMART" id="SM00329"/>
    </source>
</evidence>
<feature type="compositionally biased region" description="Polar residues" evidence="3">
    <location>
        <begin position="68"/>
        <end position="98"/>
    </location>
</feature>
<dbReference type="Proteomes" id="UP000887572">
    <property type="component" value="Unplaced"/>
</dbReference>
<dbReference type="SUPFAM" id="SSF55394">
    <property type="entry name" value="Bactericidal permeability-increasing protein, BPI"/>
    <property type="match status" value="2"/>
</dbReference>
<comment type="similarity">
    <text evidence="1">Belongs to the BPI/LBP/Plunc superfamily. BPI/LBP family.</text>
</comment>
<accession>A0A914HS32</accession>
<evidence type="ECO:0000256" key="4">
    <source>
        <dbReference type="SAM" id="SignalP"/>
    </source>
</evidence>
<keyword evidence="2" id="KW-1015">Disulfide bond</keyword>
<feature type="domain" description="Lipid-binding serum glycoprotein C-terminal" evidence="6">
    <location>
        <begin position="606"/>
        <end position="852"/>
    </location>
</feature>
<reference evidence="8" key="1">
    <citation type="submission" date="2022-11" db="UniProtKB">
        <authorList>
            <consortium name="WormBaseParasite"/>
        </authorList>
    </citation>
    <scope>IDENTIFICATION</scope>
</reference>
<evidence type="ECO:0000259" key="5">
    <source>
        <dbReference type="SMART" id="SM00328"/>
    </source>
</evidence>
<protein>
    <submittedName>
        <fullName evidence="8">BPI2 domain-containing protein</fullName>
    </submittedName>
</protein>
<dbReference type="Gene3D" id="3.15.10.10">
    <property type="entry name" value="Bactericidal permeability-increasing protein, domain 1"/>
    <property type="match status" value="1"/>
</dbReference>
<evidence type="ECO:0000313" key="7">
    <source>
        <dbReference type="Proteomes" id="UP000887572"/>
    </source>
</evidence>
<dbReference type="GO" id="GO:0008289">
    <property type="term" value="F:lipid binding"/>
    <property type="evidence" value="ECO:0007669"/>
    <property type="project" value="InterPro"/>
</dbReference>
<dbReference type="PANTHER" id="PTHR10504:SF144">
    <property type="entry name" value="BPI1 DOMAIN-CONTAINING PROTEIN"/>
    <property type="match status" value="1"/>
</dbReference>
<feature type="region of interest" description="Disordered" evidence="3">
    <location>
        <begin position="64"/>
        <end position="129"/>
    </location>
</feature>
<feature type="chain" id="PRO_5038046028" evidence="4">
    <location>
        <begin position="32"/>
        <end position="869"/>
    </location>
</feature>
<dbReference type="PANTHER" id="PTHR10504">
    <property type="entry name" value="BACTERICIDAL PERMEABILITY-INCREASING BPI PROTEIN-RELATED"/>
    <property type="match status" value="1"/>
</dbReference>
<dbReference type="WBParaSite" id="Gr19_v10_g372.t1">
    <property type="protein sequence ID" value="Gr19_v10_g372.t1"/>
    <property type="gene ID" value="Gr19_v10_g372"/>
</dbReference>
<name>A0A914HS32_GLORO</name>
<dbReference type="Pfam" id="PF02886">
    <property type="entry name" value="LBP_BPI_CETP_C"/>
    <property type="match status" value="1"/>
</dbReference>
<dbReference type="GO" id="GO:0005615">
    <property type="term" value="C:extracellular space"/>
    <property type="evidence" value="ECO:0007669"/>
    <property type="project" value="TreeGrafter"/>
</dbReference>
<evidence type="ECO:0000256" key="3">
    <source>
        <dbReference type="SAM" id="MobiDB-lite"/>
    </source>
</evidence>